<organism evidence="1 2">
    <name type="scientific">Estrella lausannensis</name>
    <dbReference type="NCBI Taxonomy" id="483423"/>
    <lineage>
        <taxon>Bacteria</taxon>
        <taxon>Pseudomonadati</taxon>
        <taxon>Chlamydiota</taxon>
        <taxon>Chlamydiia</taxon>
        <taxon>Parachlamydiales</taxon>
        <taxon>Candidatus Criblamydiaceae</taxon>
        <taxon>Estrella</taxon>
    </lineage>
</organism>
<sequence length="318" mass="35904">MKGKRVTMALLLGSLALTGCHKGRGEERRVVVEEKYVHKYGMELKPAEWQTRGKSGQVIATLDNGVVVTKQYMGGMLEGETTYTYPHSSIVEHVDTFEQGALVKTVYNDTAGHPKQEVCYRDADMRVVTGFYDSLAPRCKEVFRGEYLMTGEYYTHDSKIESKIDSGSGVKILRDETGQLRGEALFDSGKIVRETLNYPNGNPHEVIPYKNDKVDGVKKTYTQGGEPLTIEEWVGGYQSGITTVFKNGEKYAEIPYVKGRKEGVEIRYRDGTAIAEEITWEKDKMHGPYNTYLGSSKKTEWYVLGQRVSKATFEQQRN</sequence>
<dbReference type="Proteomes" id="UP000220251">
    <property type="component" value="Unassembled WGS sequence"/>
</dbReference>
<name>A0A0H5DNK0_9BACT</name>
<dbReference type="PROSITE" id="PS51257">
    <property type="entry name" value="PROKAR_LIPOPROTEIN"/>
    <property type="match status" value="1"/>
</dbReference>
<gene>
    <name evidence="1" type="ORF">ELAC_0457</name>
</gene>
<accession>A0A0H5DNK0</accession>
<dbReference type="AlphaFoldDB" id="A0A0H5DNK0"/>
<dbReference type="SUPFAM" id="SSF82185">
    <property type="entry name" value="Histone H3 K4-specific methyltransferase SET7/9 N-terminal domain"/>
    <property type="match status" value="1"/>
</dbReference>
<dbReference type="EMBL" id="CWGJ01000006">
    <property type="protein sequence ID" value="CRX37812.1"/>
    <property type="molecule type" value="Genomic_DNA"/>
</dbReference>
<proteinExistence type="predicted"/>
<dbReference type="Gene3D" id="3.90.930.1">
    <property type="match status" value="1"/>
</dbReference>
<keyword evidence="2" id="KW-1185">Reference proteome</keyword>
<protein>
    <submittedName>
        <fullName evidence="1">Putative secreted protein</fullName>
    </submittedName>
</protein>
<reference evidence="2" key="1">
    <citation type="submission" date="2015-06" db="EMBL/GenBank/DDBJ databases">
        <authorList>
            <person name="Bertelli C."/>
        </authorList>
    </citation>
    <scope>NUCLEOTIDE SEQUENCE [LARGE SCALE GENOMIC DNA]</scope>
    <source>
        <strain evidence="2">CRIB-30</strain>
    </source>
</reference>
<evidence type="ECO:0000313" key="2">
    <source>
        <dbReference type="Proteomes" id="UP000220251"/>
    </source>
</evidence>
<evidence type="ECO:0000313" key="1">
    <source>
        <dbReference type="EMBL" id="CRX37812.1"/>
    </source>
</evidence>